<keyword evidence="8" id="KW-1185">Reference proteome</keyword>
<name>A0AAP0X1J7_LIQFO</name>
<dbReference type="PANTHER" id="PTHR47847:SF2">
    <property type="entry name" value="FCS-LIKE ZINC FINGER 17-RELATED"/>
    <property type="match status" value="1"/>
</dbReference>
<accession>A0AAP0X1J7</accession>
<comment type="caution">
    <text evidence="7">The sequence shown here is derived from an EMBL/GenBank/DDBJ whole genome shotgun (WGS) entry which is preliminary data.</text>
</comment>
<dbReference type="Pfam" id="PF04570">
    <property type="entry name" value="zf-FLZ"/>
    <property type="match status" value="1"/>
</dbReference>
<organism evidence="7 8">
    <name type="scientific">Liquidambar formosana</name>
    <name type="common">Formosan gum</name>
    <dbReference type="NCBI Taxonomy" id="63359"/>
    <lineage>
        <taxon>Eukaryota</taxon>
        <taxon>Viridiplantae</taxon>
        <taxon>Streptophyta</taxon>
        <taxon>Embryophyta</taxon>
        <taxon>Tracheophyta</taxon>
        <taxon>Spermatophyta</taxon>
        <taxon>Magnoliopsida</taxon>
        <taxon>eudicotyledons</taxon>
        <taxon>Gunneridae</taxon>
        <taxon>Pentapetalae</taxon>
        <taxon>Saxifragales</taxon>
        <taxon>Altingiaceae</taxon>
        <taxon>Liquidambar</taxon>
    </lineage>
</organism>
<dbReference type="EMBL" id="JBBPBK010000007">
    <property type="protein sequence ID" value="KAK9282415.1"/>
    <property type="molecule type" value="Genomic_DNA"/>
</dbReference>
<gene>
    <name evidence="7" type="ORF">L1049_005332</name>
</gene>
<sequence length="166" mass="19157">MLLPVRRSPGKKLDEESTKRSSFAISSNNKTNSVAVGLRILIQMSQCESNIVVKSAALLRLNHPPTTPRKLFPGSPSESCFLKSCHLCHNELCPDQDIYMYRGDQGFCSVECRSRQMDLDERKEIEASTKRMLKSFRHRCETRVLQDNFRRCHKPLPPQKYRAIFL</sequence>
<comment type="similarity">
    <text evidence="1">Belongs to the FLZ family.</text>
</comment>
<evidence type="ECO:0000256" key="1">
    <source>
        <dbReference type="ARBA" id="ARBA00009374"/>
    </source>
</evidence>
<protein>
    <recommendedName>
        <fullName evidence="6">FLZ-type domain-containing protein</fullName>
    </recommendedName>
</protein>
<keyword evidence="3" id="KW-0862">Zinc</keyword>
<reference evidence="7 8" key="1">
    <citation type="journal article" date="2024" name="Plant J.">
        <title>Genome sequences and population genomics reveal climatic adaptation and genomic divergence between two closely related sweetgum species.</title>
        <authorList>
            <person name="Xu W.Q."/>
            <person name="Ren C.Q."/>
            <person name="Zhang X.Y."/>
            <person name="Comes H.P."/>
            <person name="Liu X.H."/>
            <person name="Li Y.G."/>
            <person name="Kettle C.J."/>
            <person name="Jalonen R."/>
            <person name="Gaisberger H."/>
            <person name="Ma Y.Z."/>
            <person name="Qiu Y.X."/>
        </authorList>
    </citation>
    <scope>NUCLEOTIDE SEQUENCE [LARGE SCALE GENOMIC DNA]</scope>
    <source>
        <strain evidence="7">Hangzhou</strain>
    </source>
</reference>
<proteinExistence type="inferred from homology"/>
<evidence type="ECO:0000313" key="8">
    <source>
        <dbReference type="Proteomes" id="UP001415857"/>
    </source>
</evidence>
<evidence type="ECO:0000259" key="6">
    <source>
        <dbReference type="PROSITE" id="PS51795"/>
    </source>
</evidence>
<evidence type="ECO:0000313" key="7">
    <source>
        <dbReference type="EMBL" id="KAK9282415.1"/>
    </source>
</evidence>
<feature type="domain" description="FLZ-type" evidence="6">
    <location>
        <begin position="80"/>
        <end position="124"/>
    </location>
</feature>
<dbReference type="AlphaFoldDB" id="A0AAP0X1J7"/>
<evidence type="ECO:0000256" key="4">
    <source>
        <dbReference type="PROSITE-ProRule" id="PRU01131"/>
    </source>
</evidence>
<dbReference type="PROSITE" id="PS51795">
    <property type="entry name" value="ZF_FLZ"/>
    <property type="match status" value="1"/>
</dbReference>
<evidence type="ECO:0000256" key="3">
    <source>
        <dbReference type="ARBA" id="ARBA00022771"/>
    </source>
</evidence>
<feature type="region of interest" description="Disordered" evidence="5">
    <location>
        <begin position="1"/>
        <end position="24"/>
    </location>
</feature>
<dbReference type="Proteomes" id="UP001415857">
    <property type="component" value="Unassembled WGS sequence"/>
</dbReference>
<feature type="zinc finger region" description="FLZ-type" evidence="4">
    <location>
        <begin position="80"/>
        <end position="124"/>
    </location>
</feature>
<dbReference type="PANTHER" id="PTHR47847">
    <property type="entry name" value="FCS-LIKE ZINC FINGER 17"/>
    <property type="match status" value="1"/>
</dbReference>
<dbReference type="GO" id="GO:0008270">
    <property type="term" value="F:zinc ion binding"/>
    <property type="evidence" value="ECO:0007669"/>
    <property type="project" value="UniProtKB-KW"/>
</dbReference>
<evidence type="ECO:0000256" key="2">
    <source>
        <dbReference type="ARBA" id="ARBA00022723"/>
    </source>
</evidence>
<keyword evidence="3" id="KW-0863">Zinc-finger</keyword>
<keyword evidence="2" id="KW-0479">Metal-binding</keyword>
<evidence type="ECO:0000256" key="5">
    <source>
        <dbReference type="SAM" id="MobiDB-lite"/>
    </source>
</evidence>
<dbReference type="InterPro" id="IPR044181">
    <property type="entry name" value="FLZ17/18"/>
</dbReference>
<dbReference type="InterPro" id="IPR007650">
    <property type="entry name" value="Zf-FLZ_dom"/>
</dbReference>